<dbReference type="Proteomes" id="UP000676194">
    <property type="component" value="Chromosome"/>
</dbReference>
<evidence type="ECO:0000313" key="2">
    <source>
        <dbReference type="Proteomes" id="UP000676194"/>
    </source>
</evidence>
<name>A0A8E6B7B3_9BACT</name>
<proteinExistence type="predicted"/>
<evidence type="ECO:0000313" key="1">
    <source>
        <dbReference type="EMBL" id="QVL32789.1"/>
    </source>
</evidence>
<organism evidence="1 2">
    <name type="scientific">Telmatocola sphagniphila</name>
    <dbReference type="NCBI Taxonomy" id="1123043"/>
    <lineage>
        <taxon>Bacteria</taxon>
        <taxon>Pseudomonadati</taxon>
        <taxon>Planctomycetota</taxon>
        <taxon>Planctomycetia</taxon>
        <taxon>Gemmatales</taxon>
        <taxon>Gemmataceae</taxon>
    </lineage>
</organism>
<sequence length="916" mass="103592">MAFNPFEAMRKRGKMILSIVTICIMFIFVLSSGLAGGDFFNDVIPRVFGGGGRNAGTAVAEGFGKKITGIEISQTQMSRRLANQFMYFAREVADTSRIRNISGKLDKLKEETRVLLKDPVEIRRKLYDTTLQDVSSKDRLAAQQAYIGVLGRELQLAQLGEQYTFFKFREQLRQLDPEKNKEDYEAVSSVLTIMQRDIQRLRQQVPSNFQWPNESDQNAIDFILLKRKADKEGIQFPKQELDLLVTTDLGTTLSPEDSATAEKMLRSIDRFKSYRTSDLVTALADEYRVQTVLMANFRERPTPTPYEFFDFYQDTNKEISYSLVEIPVKNFIDQVKEQPTLDELKKLFDKYRTIEMNPSQPTPGFKDSRKIKLEFLTLNPKAKMYSESGPYIHAATKIAAGMMPVGGPAEGILTALAPEIAENQQVEAEVAKIRDADRNFNNWGDWSSSKVHDSSVYSPLPLAALAAQMLDPNNPTRFLNAGVCFTQQAYAIETRDRVKSGMPMALAGFSPNPIAPLAAVPVTAALLPAEPPSAVYAGPIRKKIQEQEIRQLFVNDVTAFMNRFNAYTNDLTSKTEPGKFQKAKEAVIKNIVDFSVARGLLISSSTEAKDIFNIDKDPKLTPLVQKGPPLPGRLSGLQERFWFKRTQDPNSMQESRLVPITENDPTLFRPNWYPEQPIDELDKPAYVVWVTEDIPSKAYLNYDIAPEPIKKRVMDAWKTAKARDLAKKAADDLGAKVKELATKDLTGPDKVALFEDNLNAMIRPMNYNYKGELTLSIYKHQPGTGTNDLAGRYVQNYAIAPSTVEYPGDMTRTLLEARSKPVGETLVLNDLPVKSYYISTIVAQRLKTISEFSSIYKQSMKSTPDADMFYRQYFLQKWQADNLRETMERLYAEANYKMDPKAAESRKKDPNQDLDN</sequence>
<protein>
    <submittedName>
        <fullName evidence="1">Uncharacterized protein</fullName>
    </submittedName>
</protein>
<gene>
    <name evidence="1" type="ORF">KIH39_02385</name>
</gene>
<accession>A0A8E6B7B3</accession>
<dbReference type="KEGG" id="tsph:KIH39_02385"/>
<keyword evidence="2" id="KW-1185">Reference proteome</keyword>
<dbReference type="EMBL" id="CP074694">
    <property type="protein sequence ID" value="QVL32789.1"/>
    <property type="molecule type" value="Genomic_DNA"/>
</dbReference>
<dbReference type="RefSeq" id="WP_213497679.1">
    <property type="nucleotide sequence ID" value="NZ_CP074694.1"/>
</dbReference>
<dbReference type="AlphaFoldDB" id="A0A8E6B7B3"/>
<reference evidence="1" key="1">
    <citation type="submission" date="2021-05" db="EMBL/GenBank/DDBJ databases">
        <title>Complete genome sequence of the cellulolytic planctomycete Telmatocola sphagniphila SP2T and characterization of the first cellulase from planctomycetes.</title>
        <authorList>
            <person name="Rakitin A.L."/>
            <person name="Beletsky A.V."/>
            <person name="Naumoff D.G."/>
            <person name="Kulichevskaya I.S."/>
            <person name="Mardanov A.V."/>
            <person name="Ravin N.V."/>
            <person name="Dedysh S.N."/>
        </authorList>
    </citation>
    <scope>NUCLEOTIDE SEQUENCE</scope>
    <source>
        <strain evidence="1">SP2T</strain>
    </source>
</reference>